<dbReference type="EMBL" id="FNNB01000005">
    <property type="protein sequence ID" value="SDX20411.1"/>
    <property type="molecule type" value="Genomic_DNA"/>
</dbReference>
<evidence type="ECO:0000256" key="1">
    <source>
        <dbReference type="SAM" id="SignalP"/>
    </source>
</evidence>
<dbReference type="STRING" id="60137.SAMN04488041_10564"/>
<gene>
    <name evidence="2" type="ORF">SAMN04488041_10564</name>
</gene>
<name>A0A1H2ZSY9_9RHOB</name>
<dbReference type="GeneID" id="94020251"/>
<dbReference type="Proteomes" id="UP000183076">
    <property type="component" value="Unassembled WGS sequence"/>
</dbReference>
<organism evidence="2 3">
    <name type="scientific">Sulfitobacter pontiacus</name>
    <dbReference type="NCBI Taxonomy" id="60137"/>
    <lineage>
        <taxon>Bacteria</taxon>
        <taxon>Pseudomonadati</taxon>
        <taxon>Pseudomonadota</taxon>
        <taxon>Alphaproteobacteria</taxon>
        <taxon>Rhodobacterales</taxon>
        <taxon>Roseobacteraceae</taxon>
        <taxon>Sulfitobacter</taxon>
    </lineage>
</organism>
<keyword evidence="1" id="KW-0732">Signal</keyword>
<accession>A0A1H2ZSY9</accession>
<feature type="chain" id="PRO_5010165408" evidence="1">
    <location>
        <begin position="28"/>
        <end position="170"/>
    </location>
</feature>
<evidence type="ECO:0000313" key="2">
    <source>
        <dbReference type="EMBL" id="SDX20411.1"/>
    </source>
</evidence>
<dbReference type="RefSeq" id="WP_037965297.1">
    <property type="nucleotide sequence ID" value="NZ_BSKR01000001.1"/>
</dbReference>
<dbReference type="AlphaFoldDB" id="A0A1H2ZSY9"/>
<protein>
    <submittedName>
        <fullName evidence="2">Uncharacterized protein</fullName>
    </submittedName>
</protein>
<sequence>MTFKTQQIARALLAGVAISVAGVPAFADALSSTFSFRIVETNDGGEEALIERGTVRPGEVIQYQLQHENTTADALAGIVIAAPVPEGVTLTLGAQSTSIKAVFEVQADLDPENDGLEWSTLPATRMVAGADGTLQPEPLPEDQIAAVRWTLSEPLESGEIALNSYRVRVN</sequence>
<feature type="signal peptide" evidence="1">
    <location>
        <begin position="1"/>
        <end position="27"/>
    </location>
</feature>
<proteinExistence type="predicted"/>
<evidence type="ECO:0000313" key="3">
    <source>
        <dbReference type="Proteomes" id="UP000183076"/>
    </source>
</evidence>
<reference evidence="3" key="1">
    <citation type="submission" date="2016-10" db="EMBL/GenBank/DDBJ databases">
        <authorList>
            <person name="Varghese N."/>
            <person name="Submissions S."/>
        </authorList>
    </citation>
    <scope>NUCLEOTIDE SEQUENCE [LARGE SCALE GENOMIC DNA]</scope>
    <source>
        <strain evidence="3">DSM 10014</strain>
    </source>
</reference>